<sequence length="201" mass="22184">MEPFVLRSPEVLLSVPTDADVDRIAAVCTDEQIASWTTVPSPYSRQDAEGFVAGYVAQGWEQDKDFTWAVRAPGRADGPVLGMMGVTVTARHPDGTPLTGELGYWTAPDARGRGLTTSAGRLVTDWALDPEGLGLQRLQWLAFVGNWPSRRVAWKLGFRFEGTMRRHGVQRGELRDDWIGALLPGDPREPDEPWPHDSAAF</sequence>
<reference evidence="2" key="1">
    <citation type="journal article" date="2024" name="Antonie Van Leeuwenhoek">
        <title>Isoptericola haloaureus sp. nov., a dimorphic actinobacterium isolated from mangrove sediments of southeast India, implicating biosaline agricultural significance through nitrogen fixation and salt tolerance genes.</title>
        <authorList>
            <person name="Prathaban M."/>
            <person name="Prathiviraj R."/>
            <person name="Ravichandran M."/>
            <person name="Natarajan S.D."/>
            <person name="Sobanaa M."/>
            <person name="Hari Krishna Kumar S."/>
            <person name="Chandrasekar V."/>
            <person name="Selvin J."/>
        </authorList>
    </citation>
    <scope>NUCLEOTIDE SEQUENCE</scope>
    <source>
        <strain evidence="2">MP1014</strain>
    </source>
</reference>
<keyword evidence="2" id="KW-0808">Transferase</keyword>
<feature type="domain" description="N-acetyltransferase" evidence="1">
    <location>
        <begin position="11"/>
        <end position="189"/>
    </location>
</feature>
<dbReference type="Gene3D" id="3.40.630.30">
    <property type="match status" value="1"/>
</dbReference>
<evidence type="ECO:0000259" key="1">
    <source>
        <dbReference type="PROSITE" id="PS51186"/>
    </source>
</evidence>
<organism evidence="2 3">
    <name type="scientific">Isoptericola haloaureus</name>
    <dbReference type="NCBI Taxonomy" id="1542902"/>
    <lineage>
        <taxon>Bacteria</taxon>
        <taxon>Bacillati</taxon>
        <taxon>Actinomycetota</taxon>
        <taxon>Actinomycetes</taxon>
        <taxon>Micrococcales</taxon>
        <taxon>Promicromonosporaceae</taxon>
        <taxon>Isoptericola</taxon>
    </lineage>
</organism>
<evidence type="ECO:0000313" key="3">
    <source>
        <dbReference type="Proteomes" id="UP001310387"/>
    </source>
</evidence>
<protein>
    <submittedName>
        <fullName evidence="2">GNAT family protein</fullName>
        <ecNumber evidence="2">2.-.-.-</ecNumber>
    </submittedName>
</protein>
<evidence type="ECO:0000313" key="2">
    <source>
        <dbReference type="EMBL" id="MEG3613817.1"/>
    </source>
</evidence>
<reference evidence="2" key="2">
    <citation type="submission" date="2024-02" db="EMBL/GenBank/DDBJ databases">
        <authorList>
            <person name="Prathaban M."/>
            <person name="Mythili R."/>
            <person name="Sharmila Devi N."/>
            <person name="Sobanaa M."/>
            <person name="Prathiviraj R."/>
            <person name="Selvin J."/>
        </authorList>
    </citation>
    <scope>NUCLEOTIDE SEQUENCE</scope>
    <source>
        <strain evidence="2">MP1014</strain>
    </source>
</reference>
<dbReference type="GO" id="GO:0016740">
    <property type="term" value="F:transferase activity"/>
    <property type="evidence" value="ECO:0007669"/>
    <property type="project" value="UniProtKB-KW"/>
</dbReference>
<dbReference type="RefSeq" id="WP_332900698.1">
    <property type="nucleotide sequence ID" value="NZ_JBAGLP010000099.1"/>
</dbReference>
<dbReference type="InterPro" id="IPR016181">
    <property type="entry name" value="Acyl_CoA_acyltransferase"/>
</dbReference>
<dbReference type="SUPFAM" id="SSF55729">
    <property type="entry name" value="Acyl-CoA N-acyltransferases (Nat)"/>
    <property type="match status" value="1"/>
</dbReference>
<dbReference type="PANTHER" id="PTHR43441">
    <property type="entry name" value="RIBOSOMAL-PROTEIN-SERINE ACETYLTRANSFERASE"/>
    <property type="match status" value="1"/>
</dbReference>
<proteinExistence type="predicted"/>
<dbReference type="PROSITE" id="PS51186">
    <property type="entry name" value="GNAT"/>
    <property type="match status" value="1"/>
</dbReference>
<comment type="caution">
    <text evidence="2">The sequence shown here is derived from an EMBL/GenBank/DDBJ whole genome shotgun (WGS) entry which is preliminary data.</text>
</comment>
<dbReference type="InterPro" id="IPR051908">
    <property type="entry name" value="Ribosomal_N-acetyltransferase"/>
</dbReference>
<dbReference type="Pfam" id="PF13302">
    <property type="entry name" value="Acetyltransf_3"/>
    <property type="match status" value="1"/>
</dbReference>
<dbReference type="EMBL" id="JBAGLP010000099">
    <property type="protein sequence ID" value="MEG3613817.1"/>
    <property type="molecule type" value="Genomic_DNA"/>
</dbReference>
<keyword evidence="3" id="KW-1185">Reference proteome</keyword>
<dbReference type="PANTHER" id="PTHR43441:SF10">
    <property type="entry name" value="ACETYLTRANSFERASE"/>
    <property type="match status" value="1"/>
</dbReference>
<accession>A0ABU7Z2Z5</accession>
<dbReference type="EC" id="2.-.-.-" evidence="2"/>
<dbReference type="InterPro" id="IPR000182">
    <property type="entry name" value="GNAT_dom"/>
</dbReference>
<gene>
    <name evidence="2" type="ORF">V5O49_01625</name>
</gene>
<dbReference type="Proteomes" id="UP001310387">
    <property type="component" value="Unassembled WGS sequence"/>
</dbReference>
<name>A0ABU7Z2Z5_9MICO</name>